<reference evidence="7 8" key="1">
    <citation type="submission" date="2019-05" db="EMBL/GenBank/DDBJ databases">
        <title>Another draft genome of Portunus trituberculatus and its Hox gene families provides insights of decapod evolution.</title>
        <authorList>
            <person name="Jeong J.-H."/>
            <person name="Song I."/>
            <person name="Kim S."/>
            <person name="Choi T."/>
            <person name="Kim D."/>
            <person name="Ryu S."/>
            <person name="Kim W."/>
        </authorList>
    </citation>
    <scope>NUCLEOTIDE SEQUENCE [LARGE SCALE GENOMIC DNA]</scope>
    <source>
        <tissue evidence="7">Muscle</tissue>
    </source>
</reference>
<dbReference type="EMBL" id="VSRR010052202">
    <property type="protein sequence ID" value="MPC79824.1"/>
    <property type="molecule type" value="Genomic_DNA"/>
</dbReference>
<comment type="caution">
    <text evidence="7">The sequence shown here is derived from an EMBL/GenBank/DDBJ whole genome shotgun (WGS) entry which is preliminary data.</text>
</comment>
<organism evidence="7 8">
    <name type="scientific">Portunus trituberculatus</name>
    <name type="common">Swimming crab</name>
    <name type="synonym">Neptunus trituberculatus</name>
    <dbReference type="NCBI Taxonomy" id="210409"/>
    <lineage>
        <taxon>Eukaryota</taxon>
        <taxon>Metazoa</taxon>
        <taxon>Ecdysozoa</taxon>
        <taxon>Arthropoda</taxon>
        <taxon>Crustacea</taxon>
        <taxon>Multicrustacea</taxon>
        <taxon>Malacostraca</taxon>
        <taxon>Eumalacostraca</taxon>
        <taxon>Eucarida</taxon>
        <taxon>Decapoda</taxon>
        <taxon>Pleocyemata</taxon>
        <taxon>Brachyura</taxon>
        <taxon>Eubrachyura</taxon>
        <taxon>Portunoidea</taxon>
        <taxon>Portunidae</taxon>
        <taxon>Portuninae</taxon>
        <taxon>Portunus</taxon>
    </lineage>
</organism>
<feature type="region of interest" description="Disordered" evidence="5">
    <location>
        <begin position="99"/>
        <end position="123"/>
    </location>
</feature>
<gene>
    <name evidence="7" type="primary">Grm3_0</name>
    <name evidence="7" type="ORF">E2C01_074371</name>
</gene>
<dbReference type="Proteomes" id="UP000324222">
    <property type="component" value="Unassembled WGS sequence"/>
</dbReference>
<keyword evidence="3" id="KW-1133">Transmembrane helix</keyword>
<keyword evidence="4" id="KW-0472">Membrane</keyword>
<dbReference type="OrthoDB" id="425344at2759"/>
<name>A0A5B7IGW8_PORTR</name>
<proteinExistence type="predicted"/>
<protein>
    <submittedName>
        <fullName evidence="7">Metabotropic glutamate receptor 3</fullName>
    </submittedName>
</protein>
<keyword evidence="8" id="KW-1185">Reference proteome</keyword>
<keyword evidence="2" id="KW-0812">Transmembrane</keyword>
<evidence type="ECO:0000256" key="3">
    <source>
        <dbReference type="ARBA" id="ARBA00022989"/>
    </source>
</evidence>
<sequence>MQSIIWSFIQSLQCQNQITRSLITLTTQSFPHLTNQSPHRGFVQLGCLFFPKVHVVLFKPEKNTRDAVMSVMRHSSNRGDSLYKKQPDHHSAPAVFVLNGGGHQNGAPPTSSPLPHPVLRDSPGRVNQVYMSTIHSRQEDMDYL</sequence>
<dbReference type="PROSITE" id="PS50259">
    <property type="entry name" value="G_PROTEIN_RECEP_F3_4"/>
    <property type="match status" value="1"/>
</dbReference>
<dbReference type="AlphaFoldDB" id="A0A5B7IGW8"/>
<feature type="domain" description="G-protein coupled receptors family 3 profile" evidence="6">
    <location>
        <begin position="41"/>
        <end position="72"/>
    </location>
</feature>
<dbReference type="GO" id="GO:0016020">
    <property type="term" value="C:membrane"/>
    <property type="evidence" value="ECO:0007669"/>
    <property type="project" value="UniProtKB-SubCell"/>
</dbReference>
<evidence type="ECO:0000259" key="6">
    <source>
        <dbReference type="PROSITE" id="PS50259"/>
    </source>
</evidence>
<evidence type="ECO:0000256" key="2">
    <source>
        <dbReference type="ARBA" id="ARBA00022692"/>
    </source>
</evidence>
<comment type="subcellular location">
    <subcellularLocation>
        <location evidence="1">Membrane</location>
        <topology evidence="1">Multi-pass membrane protein</topology>
    </subcellularLocation>
</comment>
<evidence type="ECO:0000256" key="5">
    <source>
        <dbReference type="SAM" id="MobiDB-lite"/>
    </source>
</evidence>
<keyword evidence="7" id="KW-0675">Receptor</keyword>
<accession>A0A5B7IGW8</accession>
<evidence type="ECO:0000256" key="4">
    <source>
        <dbReference type="ARBA" id="ARBA00023136"/>
    </source>
</evidence>
<dbReference type="GO" id="GO:0004930">
    <property type="term" value="F:G protein-coupled receptor activity"/>
    <property type="evidence" value="ECO:0007669"/>
    <property type="project" value="InterPro"/>
</dbReference>
<evidence type="ECO:0000313" key="7">
    <source>
        <dbReference type="EMBL" id="MPC79824.1"/>
    </source>
</evidence>
<dbReference type="InterPro" id="IPR017978">
    <property type="entry name" value="GPCR_3_C"/>
</dbReference>
<evidence type="ECO:0000256" key="1">
    <source>
        <dbReference type="ARBA" id="ARBA00004141"/>
    </source>
</evidence>
<evidence type="ECO:0000313" key="8">
    <source>
        <dbReference type="Proteomes" id="UP000324222"/>
    </source>
</evidence>